<keyword evidence="2" id="KW-1185">Reference proteome</keyword>
<gene>
    <name evidence="1" type="ORF">RZN69_08090</name>
</gene>
<name>A0AAQ3QV33_9BACT</name>
<reference evidence="1 2" key="1">
    <citation type="submission" date="2023-10" db="EMBL/GenBank/DDBJ databases">
        <title>Rubellicoccus peritrichatus gen. nov., sp. nov., isolated from an algae of coral reef tank.</title>
        <authorList>
            <person name="Luo J."/>
        </authorList>
    </citation>
    <scope>NUCLEOTIDE SEQUENCE [LARGE SCALE GENOMIC DNA]</scope>
    <source>
        <strain evidence="1 2">CR14</strain>
    </source>
</reference>
<sequence>MSRDKMSVRKRNDSLLFHFFCLLISVFFLFGCTSAVGLYKDTRIDPESTSRAEENLEKQSSSEGVFKIIPPAVINPKNLEVNDPRLITIDFQSGFNGLPAEVIYQGEIIFSERIRSNLQGFADTVSFVFTEEPVSFTIRFPTMGEETFTIDPEDGRFFGLAIQGNQLVVTFQDSPFFYSK</sequence>
<dbReference type="RefSeq" id="WP_317835587.1">
    <property type="nucleotide sequence ID" value="NZ_CP136920.1"/>
</dbReference>
<dbReference type="EMBL" id="CP136920">
    <property type="protein sequence ID" value="WOO43051.1"/>
    <property type="molecule type" value="Genomic_DNA"/>
</dbReference>
<evidence type="ECO:0000313" key="1">
    <source>
        <dbReference type="EMBL" id="WOO43051.1"/>
    </source>
</evidence>
<accession>A0AAQ3QV33</accession>
<protein>
    <recommendedName>
        <fullName evidence="3">Lipoprotein</fullName>
    </recommendedName>
</protein>
<proteinExistence type="predicted"/>
<dbReference type="Proteomes" id="UP001304300">
    <property type="component" value="Chromosome"/>
</dbReference>
<organism evidence="1 2">
    <name type="scientific">Rubellicoccus peritrichatus</name>
    <dbReference type="NCBI Taxonomy" id="3080537"/>
    <lineage>
        <taxon>Bacteria</taxon>
        <taxon>Pseudomonadati</taxon>
        <taxon>Verrucomicrobiota</taxon>
        <taxon>Opitutia</taxon>
        <taxon>Puniceicoccales</taxon>
        <taxon>Cerasicoccaceae</taxon>
        <taxon>Rubellicoccus</taxon>
    </lineage>
</organism>
<evidence type="ECO:0008006" key="3">
    <source>
        <dbReference type="Google" id="ProtNLM"/>
    </source>
</evidence>
<evidence type="ECO:0000313" key="2">
    <source>
        <dbReference type="Proteomes" id="UP001304300"/>
    </source>
</evidence>
<dbReference type="KEGG" id="puo:RZN69_08090"/>
<dbReference type="AlphaFoldDB" id="A0AAQ3QV33"/>
<dbReference type="PROSITE" id="PS51257">
    <property type="entry name" value="PROKAR_LIPOPROTEIN"/>
    <property type="match status" value="1"/>
</dbReference>